<keyword evidence="3" id="KW-1185">Reference proteome</keyword>
<protein>
    <submittedName>
        <fullName evidence="4">Uncharacterized protein LOC112053730 isoform X1</fullName>
    </submittedName>
</protein>
<dbReference type="KEGG" id="bany:112053730"/>
<reference evidence="4" key="2">
    <citation type="submission" date="2025-08" db="UniProtKB">
        <authorList>
            <consortium name="RefSeq"/>
        </authorList>
    </citation>
    <scope>IDENTIFICATION</scope>
</reference>
<dbReference type="AlphaFoldDB" id="A0A6J1NMR3"/>
<dbReference type="RefSeq" id="XP_023949025.2">
    <property type="nucleotide sequence ID" value="XM_024093257.2"/>
</dbReference>
<dbReference type="GeneID" id="112053730"/>
<evidence type="ECO:0000256" key="1">
    <source>
        <dbReference type="SAM" id="MobiDB-lite"/>
    </source>
</evidence>
<dbReference type="InterPro" id="IPR029281">
    <property type="entry name" value="FAM194_C"/>
</dbReference>
<proteinExistence type="predicted"/>
<name>A0A6J1NMR3_BICAN</name>
<organism evidence="3 4">
    <name type="scientific">Bicyclus anynana</name>
    <name type="common">Squinting bush brown butterfly</name>
    <dbReference type="NCBI Taxonomy" id="110368"/>
    <lineage>
        <taxon>Eukaryota</taxon>
        <taxon>Metazoa</taxon>
        <taxon>Ecdysozoa</taxon>
        <taxon>Arthropoda</taxon>
        <taxon>Hexapoda</taxon>
        <taxon>Insecta</taxon>
        <taxon>Pterygota</taxon>
        <taxon>Neoptera</taxon>
        <taxon>Endopterygota</taxon>
        <taxon>Lepidoptera</taxon>
        <taxon>Glossata</taxon>
        <taxon>Ditrysia</taxon>
        <taxon>Papilionoidea</taxon>
        <taxon>Nymphalidae</taxon>
        <taxon>Satyrinae</taxon>
        <taxon>Satyrini</taxon>
        <taxon>Mycalesina</taxon>
        <taxon>Bicyclus</taxon>
    </lineage>
</organism>
<dbReference type="Pfam" id="PF14977">
    <property type="entry name" value="FAM194"/>
    <property type="match status" value="1"/>
</dbReference>
<sequence>MFLYVFYYVCLHVSYYFSDKYKKCPRCKYILDHTEKILHNIPTINKFDVLGICDKCRTKGQKGVSYCKCSEAIDKFIRIKKYKNKETFTIKKDVQSIKSYDLTRLKNQHGRIRYSEKDHKFQYTSNNYPDSESSLDTRITHFQNNIMLRKTLGYDKNLAEQEITSYPDLTDESVKFGSLNETAEQHDKSFHRPVIHCQKGFKEVSPSIFDLVAEQNLNRKEYIKRDLNALATSGTGGSCKISSETILSPSKYLSKDAFRFPLLLKEDKLLHKNFSYFFIKKTEKRKQRIQKPKSSWELIKETQDMLRKREDELQKNVNKSMMKIDKDEKKDISRKNEIKIQGAILQEDKINDSGIIDKRTKRSTVKLVEKGIKAPSEMTTKSGIKKVSKVDKNEESTSSKTAQREKEKDARRKDKENFKRDKIEQVSKEKDKKIMEIDQSKQKQSQQSEKKKANLGEQTVKKDNIVLPEKYSDTRKQNKLVENPRETIKDNQSKIDKDFFQRGNEVDEGKGKEISEQTREKHEISENKPEKHHSLPFGDEEQQKLEKKVTVTHDERKNKEEAALKFRALREIKSDPEILSRVQLQEIAEEPRVRDLNVDQIKISEPPNDNAMQFLKQTAKDKKQNNDDINIPLSLIVAHKAHKGLKVDSCAICNNSELELDIEEVLDKGEGVKISDIIIGQKICKYRHPLKSDDKQMLPLPIVVTTFNDELFNVPEKDVNSPEILEEKLKVSKKIVEPDVPKGVIRYALSDRTFIEKGWTMLPTEKVVRKMNVYRMRPAHPEFDWFEHNKNKKMMRYDTGEKLAEFDDNGRGRLYYRSGRLALDYYDAEEINAHQRFVIHSSGEIDARGCSRPLAILATFDYLGNGIVFDHTGKIRLKYNQTEGVVLDRSIGPVSHWKWHTLNDPPVLQQVMIDTQMAHKDPEILKLGGPQESKSRQDNEEMLAIEFDNFVKEKSKKLSQKFKPFQIKMKALKINEYFSLKVLDQATIYLIYRDGSTNIKINLGMILDHQEIVDTDTAEVGEVSNSLERFPARTDSLAGLQNSVAYAQRIERARVEREHRIRPTQPISSSDKLTAGMSRPLRVPVRVVTSESTVANCRCRKPPCNNLYYDTRFI</sequence>
<evidence type="ECO:0000313" key="3">
    <source>
        <dbReference type="Proteomes" id="UP001652582"/>
    </source>
</evidence>
<dbReference type="OrthoDB" id="331263at2759"/>
<feature type="compositionally biased region" description="Basic and acidic residues" evidence="1">
    <location>
        <begin position="448"/>
        <end position="476"/>
    </location>
</feature>
<feature type="domain" description="FAM194 C-terminal" evidence="2">
    <location>
        <begin position="792"/>
        <end position="902"/>
    </location>
</feature>
<feature type="region of interest" description="Disordered" evidence="1">
    <location>
        <begin position="376"/>
        <end position="542"/>
    </location>
</feature>
<evidence type="ECO:0000259" key="2">
    <source>
        <dbReference type="Pfam" id="PF14977"/>
    </source>
</evidence>
<accession>A0A6J1NMR3</accession>
<feature type="compositionally biased region" description="Basic and acidic residues" evidence="1">
    <location>
        <begin position="388"/>
        <end position="441"/>
    </location>
</feature>
<reference evidence="3" key="1">
    <citation type="submission" date="2025-05" db="UniProtKB">
        <authorList>
            <consortium name="RefSeq"/>
        </authorList>
    </citation>
    <scope>NUCLEOTIDE SEQUENCE [LARGE SCALE GENOMIC DNA]</scope>
</reference>
<dbReference type="Proteomes" id="UP001652582">
    <property type="component" value="Chromosome 1"/>
</dbReference>
<gene>
    <name evidence="4" type="primary">LOC112053730</name>
</gene>
<feature type="compositionally biased region" description="Basic and acidic residues" evidence="1">
    <location>
        <begin position="482"/>
        <end position="533"/>
    </location>
</feature>
<evidence type="ECO:0000313" key="4">
    <source>
        <dbReference type="RefSeq" id="XP_023949025.2"/>
    </source>
</evidence>